<name>A0A7W8ZSL3_9SPHI</name>
<dbReference type="Proteomes" id="UP000537204">
    <property type="component" value="Unassembled WGS sequence"/>
</dbReference>
<evidence type="ECO:0000259" key="3">
    <source>
        <dbReference type="Pfam" id="PF06414"/>
    </source>
</evidence>
<dbReference type="GO" id="GO:0005524">
    <property type="term" value="F:ATP binding"/>
    <property type="evidence" value="ECO:0007669"/>
    <property type="project" value="UniProtKB-KW"/>
</dbReference>
<dbReference type="SUPFAM" id="SSF52540">
    <property type="entry name" value="P-loop containing nucleoside triphosphate hydrolases"/>
    <property type="match status" value="1"/>
</dbReference>
<organism evidence="4 5">
    <name type="scientific">Pedobacter cryoconitis</name>
    <dbReference type="NCBI Taxonomy" id="188932"/>
    <lineage>
        <taxon>Bacteria</taxon>
        <taxon>Pseudomonadati</taxon>
        <taxon>Bacteroidota</taxon>
        <taxon>Sphingobacteriia</taxon>
        <taxon>Sphingobacteriales</taxon>
        <taxon>Sphingobacteriaceae</taxon>
        <taxon>Pedobacter</taxon>
    </lineage>
</organism>
<dbReference type="Pfam" id="PF06414">
    <property type="entry name" value="Zeta_toxin"/>
    <property type="match status" value="1"/>
</dbReference>
<dbReference type="InterPro" id="IPR027417">
    <property type="entry name" value="P-loop_NTPase"/>
</dbReference>
<evidence type="ECO:0000256" key="1">
    <source>
        <dbReference type="ARBA" id="ARBA00022741"/>
    </source>
</evidence>
<dbReference type="PANTHER" id="PTHR39206:SF1">
    <property type="entry name" value="SLL8004 PROTEIN"/>
    <property type="match status" value="1"/>
</dbReference>
<dbReference type="GO" id="GO:0016301">
    <property type="term" value="F:kinase activity"/>
    <property type="evidence" value="ECO:0007669"/>
    <property type="project" value="InterPro"/>
</dbReference>
<dbReference type="EMBL" id="JACHCE010000019">
    <property type="protein sequence ID" value="MBB5639446.1"/>
    <property type="molecule type" value="Genomic_DNA"/>
</dbReference>
<protein>
    <submittedName>
        <fullName evidence="4">Putative ABC-type ATPase</fullName>
    </submittedName>
</protein>
<dbReference type="RefSeq" id="WP_260171875.1">
    <property type="nucleotide sequence ID" value="NZ_JACHCE010000019.1"/>
</dbReference>
<dbReference type="PROSITE" id="PS51257">
    <property type="entry name" value="PROKAR_LIPOPROTEIN"/>
    <property type="match status" value="1"/>
</dbReference>
<gene>
    <name evidence="4" type="ORF">HDE68_005397</name>
</gene>
<dbReference type="Gene3D" id="3.40.50.300">
    <property type="entry name" value="P-loop containing nucleotide triphosphate hydrolases"/>
    <property type="match status" value="1"/>
</dbReference>
<evidence type="ECO:0000313" key="5">
    <source>
        <dbReference type="Proteomes" id="UP000537204"/>
    </source>
</evidence>
<accession>A0A7W8ZSL3</accession>
<dbReference type="AlphaFoldDB" id="A0A7W8ZSL3"/>
<dbReference type="InterPro" id="IPR010488">
    <property type="entry name" value="Zeta_toxin_domain"/>
</dbReference>
<comment type="caution">
    <text evidence="4">The sequence shown here is derived from an EMBL/GenBank/DDBJ whole genome shotgun (WGS) entry which is preliminary data.</text>
</comment>
<reference evidence="4 5" key="1">
    <citation type="submission" date="2020-08" db="EMBL/GenBank/DDBJ databases">
        <title>Genomic Encyclopedia of Type Strains, Phase IV (KMG-V): Genome sequencing to study the core and pangenomes of soil and plant-associated prokaryotes.</title>
        <authorList>
            <person name="Whitman W."/>
        </authorList>
    </citation>
    <scope>NUCLEOTIDE SEQUENCE [LARGE SCALE GENOMIC DNA]</scope>
    <source>
        <strain evidence="4 5">S3M1</strain>
    </source>
</reference>
<evidence type="ECO:0000313" key="4">
    <source>
        <dbReference type="EMBL" id="MBB5639446.1"/>
    </source>
</evidence>
<sequence length="194" mass="21698">MERLGFLPNLYIISGCNGAGKTTASYTILPEILNCMEFINADNIAADLSPSNPESVAFESGRIMLKRIDELMGAKVDFAFETTLASRSYVSLVKLAQLAGYRVSLLYFWLGSADLAVKRVASRVSKGGHHIPADVIERRYYRGIYNLHNLYIPICDEWTVIDNMDLIPEVIAKYDSFGCTIYNQGIWDAIITKL</sequence>
<keyword evidence="2" id="KW-0067">ATP-binding</keyword>
<feature type="domain" description="Zeta toxin" evidence="3">
    <location>
        <begin position="8"/>
        <end position="143"/>
    </location>
</feature>
<evidence type="ECO:0000256" key="2">
    <source>
        <dbReference type="ARBA" id="ARBA00022840"/>
    </source>
</evidence>
<keyword evidence="1" id="KW-0547">Nucleotide-binding</keyword>
<dbReference type="PANTHER" id="PTHR39206">
    <property type="entry name" value="SLL8004 PROTEIN"/>
    <property type="match status" value="1"/>
</dbReference>
<proteinExistence type="predicted"/>